<dbReference type="EMBL" id="CAJEWN010000584">
    <property type="protein sequence ID" value="CAD2186368.1"/>
    <property type="molecule type" value="Genomic_DNA"/>
</dbReference>
<proteinExistence type="predicted"/>
<organism evidence="1 2">
    <name type="scientific">Meloidogyne enterolobii</name>
    <name type="common">Root-knot nematode worm</name>
    <name type="synonym">Meloidogyne mayaguensis</name>
    <dbReference type="NCBI Taxonomy" id="390850"/>
    <lineage>
        <taxon>Eukaryota</taxon>
        <taxon>Metazoa</taxon>
        <taxon>Ecdysozoa</taxon>
        <taxon>Nematoda</taxon>
        <taxon>Chromadorea</taxon>
        <taxon>Rhabditida</taxon>
        <taxon>Tylenchina</taxon>
        <taxon>Tylenchomorpha</taxon>
        <taxon>Tylenchoidea</taxon>
        <taxon>Meloidogynidae</taxon>
        <taxon>Meloidogyninae</taxon>
        <taxon>Meloidogyne</taxon>
    </lineage>
</organism>
<sequence>MLPRQVQVKILKENQKYLSKLKKIIEIKWMKLKKIFLKNMLIQK</sequence>
<protein>
    <submittedName>
        <fullName evidence="1">Uncharacterized protein</fullName>
    </submittedName>
</protein>
<name>A0A6V7WH87_MELEN</name>
<evidence type="ECO:0000313" key="1">
    <source>
        <dbReference type="EMBL" id="CAD2186368.1"/>
    </source>
</evidence>
<accession>A0A6V7WH87</accession>
<comment type="caution">
    <text evidence="1">The sequence shown here is derived from an EMBL/GenBank/DDBJ whole genome shotgun (WGS) entry which is preliminary data.</text>
</comment>
<dbReference type="Proteomes" id="UP000580250">
    <property type="component" value="Unassembled WGS sequence"/>
</dbReference>
<gene>
    <name evidence="1" type="ORF">MENT_LOCUS38858</name>
</gene>
<reference evidence="1 2" key="1">
    <citation type="submission" date="2020-08" db="EMBL/GenBank/DDBJ databases">
        <authorList>
            <person name="Koutsovoulos G."/>
            <person name="Danchin GJ E."/>
        </authorList>
    </citation>
    <scope>NUCLEOTIDE SEQUENCE [LARGE SCALE GENOMIC DNA]</scope>
</reference>
<evidence type="ECO:0000313" key="2">
    <source>
        <dbReference type="Proteomes" id="UP000580250"/>
    </source>
</evidence>
<dbReference type="AlphaFoldDB" id="A0A6V7WH87"/>